<accession>A0A9X6SRZ2</accession>
<keyword evidence="1" id="KW-0812">Transmembrane</keyword>
<keyword evidence="1" id="KW-1133">Transmembrane helix</keyword>
<dbReference type="Proteomes" id="UP000219922">
    <property type="component" value="Unassembled WGS sequence"/>
</dbReference>
<sequence>MFWIPAILLGLAYFIFEFCTTQNWLRVILVTVLGFASMGIIIGIDYAAKTRATEVRSGYIEDWSHDEEWDEWIPPSTTCTTDSKGKQSCTTTPGYWVHHDAENHIKTTDDGWIYVSRTPDGRRMDDSFPNHKSELEKMFPYKTPTASTHAYTNKVQASYSIYKHPEIDLNKFPDLPKYPSEVQNYFYVDRIVGKVPNKMEALKVLAQKNTELNKMVPDPEKPGKNRSWKQVNLIFVNVGDKPEDYGFALQDAWQGGNKNDFVVAFSMKKDGTLNWVYPFSWSEVEILKIEIRDFMMEQKEIKDFVPIVEKVSEMVADKFERKQFEDFNYLHIEPSNGALITIWVMNILIGAIGVWFSVAYRHESYNNRRSF</sequence>
<dbReference type="RefSeq" id="WP_098007295.1">
    <property type="nucleotide sequence ID" value="NZ_NVMX01000260.1"/>
</dbReference>
<keyword evidence="1" id="KW-0472">Membrane</keyword>
<reference evidence="2 3" key="1">
    <citation type="submission" date="2017-09" db="EMBL/GenBank/DDBJ databases">
        <title>Large-scale bioinformatics analysis of Bacillus genomes uncovers conserved roles of natural products in bacterial physiology.</title>
        <authorList>
            <consortium name="Agbiome Team Llc"/>
            <person name="Bleich R.M."/>
            <person name="Grubbs K.J."/>
            <person name="Santa Maria K.C."/>
            <person name="Allen S.E."/>
            <person name="Farag S."/>
            <person name="Shank E.A."/>
            <person name="Bowers A."/>
        </authorList>
    </citation>
    <scope>NUCLEOTIDE SEQUENCE [LARGE SCALE GENOMIC DNA]</scope>
    <source>
        <strain evidence="2 3">AFS092789</strain>
    </source>
</reference>
<feature type="transmembrane region" description="Helical" evidence="1">
    <location>
        <begin position="338"/>
        <end position="360"/>
    </location>
</feature>
<gene>
    <name evidence="2" type="ORF">CON36_35525</name>
</gene>
<evidence type="ECO:0000313" key="3">
    <source>
        <dbReference type="Proteomes" id="UP000219922"/>
    </source>
</evidence>
<dbReference type="AlphaFoldDB" id="A0A9X6SRZ2"/>
<dbReference type="EMBL" id="NVMX01000260">
    <property type="protein sequence ID" value="PDZ94108.1"/>
    <property type="molecule type" value="Genomic_DNA"/>
</dbReference>
<proteinExistence type="predicted"/>
<feature type="transmembrane region" description="Helical" evidence="1">
    <location>
        <begin position="24"/>
        <end position="48"/>
    </location>
</feature>
<name>A0A9X6SRZ2_BACCE</name>
<comment type="caution">
    <text evidence="2">The sequence shown here is derived from an EMBL/GenBank/DDBJ whole genome shotgun (WGS) entry which is preliminary data.</text>
</comment>
<organism evidence="2 3">
    <name type="scientific">Bacillus cereus</name>
    <dbReference type="NCBI Taxonomy" id="1396"/>
    <lineage>
        <taxon>Bacteria</taxon>
        <taxon>Bacillati</taxon>
        <taxon>Bacillota</taxon>
        <taxon>Bacilli</taxon>
        <taxon>Bacillales</taxon>
        <taxon>Bacillaceae</taxon>
        <taxon>Bacillus</taxon>
        <taxon>Bacillus cereus group</taxon>
    </lineage>
</organism>
<evidence type="ECO:0000313" key="2">
    <source>
        <dbReference type="EMBL" id="PDZ94108.1"/>
    </source>
</evidence>
<protein>
    <submittedName>
        <fullName evidence="2">Uncharacterized protein</fullName>
    </submittedName>
</protein>
<evidence type="ECO:0000256" key="1">
    <source>
        <dbReference type="SAM" id="Phobius"/>
    </source>
</evidence>